<dbReference type="EMBL" id="JH604634">
    <property type="protein sequence ID" value="EHY65903.1"/>
    <property type="molecule type" value="Genomic_DNA"/>
</dbReference>
<sequence length="730" mass="83256">MKMKIERREEHERKARCQRTLCPSQRALAAGACRAKTCLLIQLAFLCCVSARLLFKEIQDICNNKMKLPINGKNHMINPLGPLNPALGYMVQKMNILPEIRALLNSTESGTLDSMQSVPFQNTAMQNPEMDCSMDCTSTDETGAEKIPEEIYRKKYTDTFNMMFPSIKEGTLIVPDGDNPFNDAIIITHNNRPDDSIDLIILAALLLISEGYNIPLEFVHHTDSNHVLLTLFYPSSINDQNNAGKILVGSLTTFTENEKVIVRLCSDPVSEMEKIVDFFKTYRKNNSGQHNNKNSILFSANQKESQSMEAADHQEFSSGNYMNSPSFLIQTYIYEYIESKDVMKEFLEKTISMVYQNIWDIWILSGKKPSPIYHQKLEQCFKQIDPHETKDLQTSFYINDAIKSVLRDAKINRELSFAGEKDCNDSDLTPAEKTLLGICCCFAFDREKEMYTQERFTENTAICVQEFFARYRYAVAVHTESMYSDWKKIMNAIISEETIRKNPTTGRIDNGLINIISAAIWIIHGPPEEDGPKKLLEAKNDTFKKRIKDIKKENTVALSLVVKEYVESVMKDLSVNINGEVSTENIYVQATKDSDNPVDVFGNVSISFREKDIHLPYVFNMFVCSKDVPQENNLSANREDYNIFYAARHMAVQTISKESKISQLYVARHMAVQTISKESKISQLKDYLAQHTPNAPIISAIHYMLQLDLNSPNRCIKLLVEKSILNTSRA</sequence>
<accession>H8ZAK0</accession>
<organism evidence="1">
    <name type="scientific">Nematocida ausubeli (strain ATCC PRA-371 / ERTm2)</name>
    <name type="common">Nematode killer fungus</name>
    <dbReference type="NCBI Taxonomy" id="1913371"/>
    <lineage>
        <taxon>Eukaryota</taxon>
        <taxon>Fungi</taxon>
        <taxon>Fungi incertae sedis</taxon>
        <taxon>Microsporidia</taxon>
        <taxon>Nematocida</taxon>
    </lineage>
</organism>
<protein>
    <submittedName>
        <fullName evidence="1">Uncharacterized protein</fullName>
    </submittedName>
</protein>
<reference evidence="1" key="1">
    <citation type="submission" date="2011-03" db="EMBL/GenBank/DDBJ databases">
        <title>The Genome Sequence of Nematocida sp1 strain ERTm2.</title>
        <authorList>
            <consortium name="The Broad Institute Genome Sequencing Platform"/>
            <consortium name="The Broad Institute Genome Sequencing Center for Infectious Disease"/>
            <person name="Cuomo C."/>
            <person name="Troemel E."/>
            <person name="Young S.K."/>
            <person name="Zeng Q."/>
            <person name="Gargeya S."/>
            <person name="Fitzgerald M."/>
            <person name="Haas B."/>
            <person name="Abouelleil A."/>
            <person name="Alvarado L."/>
            <person name="Arachchi H.M."/>
            <person name="Berlin A."/>
            <person name="Brown A."/>
            <person name="Chapman S.B."/>
            <person name="Chen Z."/>
            <person name="Dunbar C."/>
            <person name="Freedman E."/>
            <person name="Gearin G."/>
            <person name="Gellesch M."/>
            <person name="Goldberg J."/>
            <person name="Griggs A."/>
            <person name="Gujja S."/>
            <person name="Heilman E.R."/>
            <person name="Heiman D."/>
            <person name="Howarth C."/>
            <person name="Larson L."/>
            <person name="Lui A."/>
            <person name="MacDonald P.J.P."/>
            <person name="Mehta T."/>
            <person name="Montmayeur A."/>
            <person name="Murphy C."/>
            <person name="Neiman D."/>
            <person name="Pearson M."/>
            <person name="Priest M."/>
            <person name="Roberts A."/>
            <person name="Saif S."/>
            <person name="Shea T."/>
            <person name="Shenoy N."/>
            <person name="Sisk P."/>
            <person name="Stolte C."/>
            <person name="Sykes S."/>
            <person name="White J."/>
            <person name="Yandava C."/>
            <person name="Wortman J."/>
            <person name="Nusbaum C."/>
            <person name="Birren B."/>
        </authorList>
    </citation>
    <scope>NUCLEOTIDE SEQUENCE</scope>
    <source>
        <strain evidence="1">ERTm2</strain>
    </source>
</reference>
<name>H8ZAK0_NEMA1</name>
<gene>
    <name evidence="1" type="ORF">NERG_00599</name>
</gene>
<proteinExistence type="predicted"/>
<evidence type="ECO:0000313" key="1">
    <source>
        <dbReference type="EMBL" id="EHY65903.1"/>
    </source>
</evidence>
<dbReference type="HOGENOM" id="CLU_389834_0_0_1"/>
<dbReference type="AlphaFoldDB" id="H8ZAK0"/>
<dbReference type="Proteomes" id="UP000005622">
    <property type="component" value="Unassembled WGS sequence"/>
</dbReference>